<sequence length="252" mass="29734">MSEPCVVSVIMPTRNRWESAWRCIHNLSRYTEERYEIILVDNASDFIPDYILKRDDLYFIRNGWDRGEVAAINQGMKKASGEYIVWLKQRAVPSHRWLTQMIRVLKETPAAGMVGPMTNRGLEEQRLPVPFQALSKIHRFSNQYNHSDPRHWKEVSRLQSFCCVLPRAVVEEVGELDEWFGMGSHEVDDYGVRLKQAGYRLVVAGDTYVHQFRDTERNKVDLRERKKRESQNRRYFIHKWGSDVFEAADARR</sequence>
<comment type="caution">
    <text evidence="2">The sequence shown here is derived from an EMBL/GenBank/DDBJ whole genome shotgun (WGS) entry which is preliminary data.</text>
</comment>
<name>A0AA45WNA9_9BACL</name>
<dbReference type="InterPro" id="IPR029044">
    <property type="entry name" value="Nucleotide-diphossugar_trans"/>
</dbReference>
<accession>A0AA45WNA9</accession>
<dbReference type="PANTHER" id="PTHR43179">
    <property type="entry name" value="RHAMNOSYLTRANSFERASE WBBL"/>
    <property type="match status" value="1"/>
</dbReference>
<dbReference type="RefSeq" id="WP_102992493.1">
    <property type="nucleotide sequence ID" value="NZ_FXTU01000003.1"/>
</dbReference>
<dbReference type="Proteomes" id="UP001157946">
    <property type="component" value="Unassembled WGS sequence"/>
</dbReference>
<proteinExistence type="predicted"/>
<dbReference type="AlphaFoldDB" id="A0AA45WNA9"/>
<evidence type="ECO:0000313" key="3">
    <source>
        <dbReference type="Proteomes" id="UP001157946"/>
    </source>
</evidence>
<feature type="domain" description="Glycosyltransferase 2-like" evidence="1">
    <location>
        <begin position="8"/>
        <end position="167"/>
    </location>
</feature>
<evidence type="ECO:0000259" key="1">
    <source>
        <dbReference type="Pfam" id="PF00535"/>
    </source>
</evidence>
<dbReference type="InterPro" id="IPR001173">
    <property type="entry name" value="Glyco_trans_2-like"/>
</dbReference>
<evidence type="ECO:0000313" key="2">
    <source>
        <dbReference type="EMBL" id="SMP18196.1"/>
    </source>
</evidence>
<dbReference type="EMBL" id="FXTU01000003">
    <property type="protein sequence ID" value="SMP18196.1"/>
    <property type="molecule type" value="Genomic_DNA"/>
</dbReference>
<keyword evidence="3" id="KW-1185">Reference proteome</keyword>
<dbReference type="Gene3D" id="3.90.550.10">
    <property type="entry name" value="Spore Coat Polysaccharide Biosynthesis Protein SpsA, Chain A"/>
    <property type="match status" value="1"/>
</dbReference>
<dbReference type="Pfam" id="PF00535">
    <property type="entry name" value="Glycos_transf_2"/>
    <property type="match status" value="1"/>
</dbReference>
<gene>
    <name evidence="2" type="ORF">SAMN06265361_103111</name>
</gene>
<protein>
    <submittedName>
        <fullName evidence="2">Glycosyltransferase, GT2 family</fullName>
    </submittedName>
</protein>
<organism evidence="2 3">
    <name type="scientific">Laceyella tengchongensis</name>
    <dbReference type="NCBI Taxonomy" id="574699"/>
    <lineage>
        <taxon>Bacteria</taxon>
        <taxon>Bacillati</taxon>
        <taxon>Bacillota</taxon>
        <taxon>Bacilli</taxon>
        <taxon>Bacillales</taxon>
        <taxon>Thermoactinomycetaceae</taxon>
        <taxon>Laceyella</taxon>
    </lineage>
</organism>
<dbReference type="PANTHER" id="PTHR43179:SF7">
    <property type="entry name" value="RHAMNOSYLTRANSFERASE WBBL"/>
    <property type="match status" value="1"/>
</dbReference>
<dbReference type="SUPFAM" id="SSF53448">
    <property type="entry name" value="Nucleotide-diphospho-sugar transferases"/>
    <property type="match status" value="1"/>
</dbReference>
<reference evidence="2" key="1">
    <citation type="submission" date="2017-05" db="EMBL/GenBank/DDBJ databases">
        <authorList>
            <person name="Varghese N."/>
            <person name="Submissions S."/>
        </authorList>
    </citation>
    <scope>NUCLEOTIDE SEQUENCE</scope>
    <source>
        <strain evidence="2">DSM 45262</strain>
    </source>
</reference>